<dbReference type="CDD" id="cd12797">
    <property type="entry name" value="M23_peptidase"/>
    <property type="match status" value="1"/>
</dbReference>
<dbReference type="GO" id="GO:0004222">
    <property type="term" value="F:metalloendopeptidase activity"/>
    <property type="evidence" value="ECO:0007669"/>
    <property type="project" value="TreeGrafter"/>
</dbReference>
<keyword evidence="1" id="KW-0732">Signal</keyword>
<accession>Q64MD4</accession>
<keyword evidence="3" id="KW-0614">Plasmid</keyword>
<dbReference type="EMBL" id="AP006842">
    <property type="protein sequence ID" value="BAD51353.1"/>
    <property type="molecule type" value="Genomic_DNA"/>
</dbReference>
<dbReference type="SUPFAM" id="SSF51261">
    <property type="entry name" value="Duplicated hybrid motif"/>
    <property type="match status" value="1"/>
</dbReference>
<dbReference type="Gene3D" id="2.70.70.10">
    <property type="entry name" value="Glucose Permease (Domain IIA)"/>
    <property type="match status" value="1"/>
</dbReference>
<dbReference type="PANTHER" id="PTHR21666">
    <property type="entry name" value="PEPTIDASE-RELATED"/>
    <property type="match status" value="1"/>
</dbReference>
<evidence type="ECO:0000313" key="3">
    <source>
        <dbReference type="EMBL" id="BAD51353.1"/>
    </source>
</evidence>
<sequence length="219" mass="24642">MNKKEFLFVLFSLISISGYSQFNTISPKKAKTETTPVIATTENRLIEEEKQAPIINDALYKERRAYWQQRRYLSLPIDSMIITSNFGKRIDPITGKEATHKGVDLKGNNDYVYSIMPGKVTKTGKNKTLGNYVVIKHGDFESTYGHLYNVLINAKQAVEAGQPIGISGNTGRSTGEHLHFGIKYKNEIVDPKPILDYIQSVISSVKGEISSQIDNELRR</sequence>
<dbReference type="KEGG" id="bfr:BFp0026"/>
<reference evidence="3 4" key="1">
    <citation type="journal article" date="2004" name="Proc. Natl. Acad. Sci. U.S.A.">
        <title>Genomic analysis of Bacteroides fragilis reveals extensive DNA inversions regulating cell surface adaptation.</title>
        <authorList>
            <person name="Kuwahara T."/>
            <person name="Yamashita A."/>
            <person name="Hirakawa H."/>
            <person name="Nakayama H."/>
            <person name="Toh H."/>
            <person name="Okada N."/>
            <person name="Kuhara S."/>
            <person name="Hattori M."/>
            <person name="Hayashi T."/>
            <person name="Ohnishi Y."/>
        </authorList>
    </citation>
    <scope>NUCLEOTIDE SEQUENCE [LARGE SCALE GENOMIC DNA]</scope>
    <source>
        <strain evidence="3 4">YCH46</strain>
        <plasmid evidence="4">Plasmid pBFY46</plasmid>
    </source>
</reference>
<dbReference type="Pfam" id="PF01551">
    <property type="entry name" value="Peptidase_M23"/>
    <property type="match status" value="1"/>
</dbReference>
<dbReference type="InterPro" id="IPR050570">
    <property type="entry name" value="Cell_wall_metabolism_enzyme"/>
</dbReference>
<dbReference type="PATRIC" id="fig|295405.11.peg.24"/>
<gene>
    <name evidence="3" type="ordered locus">BFp0026</name>
</gene>
<evidence type="ECO:0000313" key="4">
    <source>
        <dbReference type="Proteomes" id="UP000002197"/>
    </source>
</evidence>
<proteinExistence type="predicted"/>
<dbReference type="RefSeq" id="WP_011199157.1">
    <property type="nucleotide sequence ID" value="NC_006297.1"/>
</dbReference>
<geneLocation type="plasmid" evidence="3 4">
    <name>pBFY46</name>
</geneLocation>
<dbReference type="PANTHER" id="PTHR21666:SF289">
    <property type="entry name" value="L-ALA--D-GLU ENDOPEPTIDASE"/>
    <property type="match status" value="1"/>
</dbReference>
<feature type="domain" description="M23ase beta-sheet core" evidence="2">
    <location>
        <begin position="99"/>
        <end position="191"/>
    </location>
</feature>
<dbReference type="Proteomes" id="UP000002197">
    <property type="component" value="Plasmid pBFY46"/>
</dbReference>
<dbReference type="InterPro" id="IPR011055">
    <property type="entry name" value="Dup_hybrid_motif"/>
</dbReference>
<name>Q64MD4_BACFR</name>
<dbReference type="OrthoDB" id="9810477at2"/>
<protein>
    <submittedName>
        <fullName evidence="3">Putative cell wall endopeptidase family protein</fullName>
    </submittedName>
</protein>
<evidence type="ECO:0000259" key="2">
    <source>
        <dbReference type="Pfam" id="PF01551"/>
    </source>
</evidence>
<organism evidence="3 4">
    <name type="scientific">Bacteroides fragilis (strain YCH46)</name>
    <dbReference type="NCBI Taxonomy" id="295405"/>
    <lineage>
        <taxon>Bacteria</taxon>
        <taxon>Pseudomonadati</taxon>
        <taxon>Bacteroidota</taxon>
        <taxon>Bacteroidia</taxon>
        <taxon>Bacteroidales</taxon>
        <taxon>Bacteroidaceae</taxon>
        <taxon>Bacteroides</taxon>
    </lineage>
</organism>
<dbReference type="AlphaFoldDB" id="Q64MD4"/>
<evidence type="ECO:0000256" key="1">
    <source>
        <dbReference type="ARBA" id="ARBA00022729"/>
    </source>
</evidence>
<dbReference type="InterPro" id="IPR016047">
    <property type="entry name" value="M23ase_b-sheet_dom"/>
</dbReference>
<dbReference type="HOGENOM" id="CLU_029425_16_4_10"/>